<keyword evidence="2" id="KW-1185">Reference proteome</keyword>
<evidence type="ECO:0000313" key="2">
    <source>
        <dbReference type="Proteomes" id="UP001198200"/>
    </source>
</evidence>
<evidence type="ECO:0000313" key="1">
    <source>
        <dbReference type="EMBL" id="MCC2223124.1"/>
    </source>
</evidence>
<dbReference type="Proteomes" id="UP001198200">
    <property type="component" value="Unassembled WGS sequence"/>
</dbReference>
<sequence>MKFERWGADDPGVIFAKPQELGNKNLYAYCDNNPVAREDYAGEFPIPCIVGAVVGAAVSGFSYVLTSGGEIDGVELAKSCLVGAVSGALA</sequence>
<comment type="caution">
    <text evidence="1">The sequence shown here is derived from an EMBL/GenBank/DDBJ whole genome shotgun (WGS) entry which is preliminary data.</text>
</comment>
<evidence type="ECO:0008006" key="3">
    <source>
        <dbReference type="Google" id="ProtNLM"/>
    </source>
</evidence>
<dbReference type="AlphaFoldDB" id="A0AAE3E714"/>
<dbReference type="EMBL" id="JAJEQN010000075">
    <property type="protein sequence ID" value="MCC2223124.1"/>
    <property type="molecule type" value="Genomic_DNA"/>
</dbReference>
<gene>
    <name evidence="1" type="ORF">LKD48_16125</name>
</gene>
<name>A0AAE3E714_9FIRM</name>
<reference evidence="1 2" key="1">
    <citation type="submission" date="2021-10" db="EMBL/GenBank/DDBJ databases">
        <title>Anaerobic single-cell dispensing facilitates the cultivation of human gut bacteria.</title>
        <authorList>
            <person name="Afrizal A."/>
        </authorList>
    </citation>
    <scope>NUCLEOTIDE SEQUENCE [LARGE SCALE GENOMIC DNA]</scope>
    <source>
        <strain evidence="1 2">CLA-AA-H224</strain>
    </source>
</reference>
<proteinExistence type="predicted"/>
<organism evidence="1 2">
    <name type="scientific">Anthropogastromicrobium aceti</name>
    <dbReference type="NCBI Taxonomy" id="2981768"/>
    <lineage>
        <taxon>Bacteria</taxon>
        <taxon>Bacillati</taxon>
        <taxon>Bacillota</taxon>
        <taxon>Clostridia</taxon>
        <taxon>Lachnospirales</taxon>
        <taxon>Lachnospiraceae</taxon>
        <taxon>Anthropogastromicrobium</taxon>
    </lineage>
</organism>
<accession>A0AAE3E714</accession>
<protein>
    <recommendedName>
        <fullName evidence="3">RHS repeat-associated core domain-containing protein</fullName>
    </recommendedName>
</protein>
<feature type="non-terminal residue" evidence="1">
    <location>
        <position position="90"/>
    </location>
</feature>